<name>A0A0W0GCZ1_MONRR</name>
<proteinExistence type="predicted"/>
<dbReference type="Proteomes" id="UP000054988">
    <property type="component" value="Unassembled WGS sequence"/>
</dbReference>
<accession>A0A0W0GCZ1</accession>
<evidence type="ECO:0000313" key="2">
    <source>
        <dbReference type="Proteomes" id="UP000054988"/>
    </source>
</evidence>
<reference evidence="1 2" key="1">
    <citation type="submission" date="2015-12" db="EMBL/GenBank/DDBJ databases">
        <title>Draft genome sequence of Moniliophthora roreri, the causal agent of frosty pod rot of cacao.</title>
        <authorList>
            <person name="Aime M.C."/>
            <person name="Diaz-Valderrama J.R."/>
            <person name="Kijpornyongpan T."/>
            <person name="Phillips-Mora W."/>
        </authorList>
    </citation>
    <scope>NUCLEOTIDE SEQUENCE [LARGE SCALE GENOMIC DNA]</scope>
    <source>
        <strain evidence="1 2">MCA 2952</strain>
    </source>
</reference>
<evidence type="ECO:0000313" key="1">
    <source>
        <dbReference type="EMBL" id="KTB46448.1"/>
    </source>
</evidence>
<dbReference type="AlphaFoldDB" id="A0A0W0GCZ1"/>
<comment type="caution">
    <text evidence="1">The sequence shown here is derived from an EMBL/GenBank/DDBJ whole genome shotgun (WGS) entry which is preliminary data.</text>
</comment>
<organism evidence="1 2">
    <name type="scientific">Moniliophthora roreri</name>
    <name type="common">Frosty pod rot fungus</name>
    <name type="synonym">Monilia roreri</name>
    <dbReference type="NCBI Taxonomy" id="221103"/>
    <lineage>
        <taxon>Eukaryota</taxon>
        <taxon>Fungi</taxon>
        <taxon>Dikarya</taxon>
        <taxon>Basidiomycota</taxon>
        <taxon>Agaricomycotina</taxon>
        <taxon>Agaricomycetes</taxon>
        <taxon>Agaricomycetidae</taxon>
        <taxon>Agaricales</taxon>
        <taxon>Marasmiineae</taxon>
        <taxon>Marasmiaceae</taxon>
        <taxon>Moniliophthora</taxon>
    </lineage>
</organism>
<sequence>MPLLPFVASDEWHTGHIDIPVPCARYKCKEDDARIFRVNDIYYRNPLNVIQSEFADTTFYSLHLKPFKEFFRPSPNVDVEHVYGEVYTSDRMLEMERDVMKFHVVSQFWNSIALAWILSPWKSLLLYQAQAFYARTQCNTICTISDYVEKVILTSIKFLAKCPCPLCLVKKSQISQLGTKTDMRRHENKPREDNTFQRDRVEMSHTLMYEKGYSVDNQTVNELLSKWSGLPHRNPFSKLLSMIDDNYYKLFCNDLMHEAAGRWNDAFKHLCQCLYALAKELIQRLNERYRQVPTFGNGTI</sequence>
<gene>
    <name evidence="1" type="ORF">WG66_975</name>
</gene>
<dbReference type="EMBL" id="LATX01000346">
    <property type="protein sequence ID" value="KTB46448.1"/>
    <property type="molecule type" value="Genomic_DNA"/>
</dbReference>
<protein>
    <submittedName>
        <fullName evidence="1">Uncharacterized protein</fullName>
    </submittedName>
</protein>